<dbReference type="Gene3D" id="1.25.40.20">
    <property type="entry name" value="Ankyrin repeat-containing domain"/>
    <property type="match status" value="1"/>
</dbReference>
<dbReference type="SMART" id="SM00248">
    <property type="entry name" value="ANK"/>
    <property type="match status" value="3"/>
</dbReference>
<dbReference type="InterPro" id="IPR036770">
    <property type="entry name" value="Ankyrin_rpt-contain_sf"/>
</dbReference>
<gene>
    <name evidence="1" type="ORF">ACFFQA_08910</name>
</gene>
<dbReference type="SUPFAM" id="SSF48403">
    <property type="entry name" value="Ankyrin repeat"/>
    <property type="match status" value="1"/>
</dbReference>
<dbReference type="Pfam" id="PF12796">
    <property type="entry name" value="Ank_2"/>
    <property type="match status" value="1"/>
</dbReference>
<comment type="caution">
    <text evidence="1">The sequence shown here is derived from an EMBL/GenBank/DDBJ whole genome shotgun (WGS) entry which is preliminary data.</text>
</comment>
<reference evidence="1 2" key="1">
    <citation type="submission" date="2024-09" db="EMBL/GenBank/DDBJ databases">
        <authorList>
            <person name="Sun Q."/>
            <person name="Mori K."/>
        </authorList>
    </citation>
    <scope>NUCLEOTIDE SEQUENCE [LARGE SCALE GENOMIC DNA]</scope>
    <source>
        <strain evidence="1 2">TBRC 7907</strain>
    </source>
</reference>
<dbReference type="EMBL" id="JBHLZU010000007">
    <property type="protein sequence ID" value="MFB9904058.1"/>
    <property type="molecule type" value="Genomic_DNA"/>
</dbReference>
<organism evidence="1 2">
    <name type="scientific">Allokutzneria oryzae</name>
    <dbReference type="NCBI Taxonomy" id="1378989"/>
    <lineage>
        <taxon>Bacteria</taxon>
        <taxon>Bacillati</taxon>
        <taxon>Actinomycetota</taxon>
        <taxon>Actinomycetes</taxon>
        <taxon>Pseudonocardiales</taxon>
        <taxon>Pseudonocardiaceae</taxon>
        <taxon>Allokutzneria</taxon>
    </lineage>
</organism>
<name>A0ABV5ZT45_9PSEU</name>
<dbReference type="Proteomes" id="UP001589693">
    <property type="component" value="Unassembled WGS sequence"/>
</dbReference>
<dbReference type="InterPro" id="IPR002110">
    <property type="entry name" value="Ankyrin_rpt"/>
</dbReference>
<evidence type="ECO:0000313" key="2">
    <source>
        <dbReference type="Proteomes" id="UP001589693"/>
    </source>
</evidence>
<accession>A0ABV5ZT45</accession>
<sequence length="320" mass="33896">MDDRNAGWSGVGWASWKDFDLVRARLDAGADPNSGQVVYEHPLHAAAACGSPEVVAELARRVDDVDAMSEGRTALWRAVHTNNHDNARALVDAGADPWLPMMSSWSPGRLSLAGPEPSLFGTPPEGVGLSPEEAADAAEAPRLTEALGQLWTEGTGLACVVGIDAAEAARRLEALPLEDASLVDAAADFAMDLDESLMIIGATTVPGGCVVTQPWGFAPAATGVVERLSKGTVCFGLYENPKSGSQGSLTRDGVAERWGLSPAGEAWEDDSAKEVLFSYLYPEDAVAYSCAYVGLKLTDPRAVTGPADLWLRLPHRDYVY</sequence>
<keyword evidence="2" id="KW-1185">Reference proteome</keyword>
<evidence type="ECO:0000313" key="1">
    <source>
        <dbReference type="EMBL" id="MFB9904058.1"/>
    </source>
</evidence>
<dbReference type="RefSeq" id="WP_377851219.1">
    <property type="nucleotide sequence ID" value="NZ_JBHLZU010000007.1"/>
</dbReference>
<protein>
    <submittedName>
        <fullName evidence="1">Ankyrin repeat domain-containing protein</fullName>
    </submittedName>
</protein>
<proteinExistence type="predicted"/>